<dbReference type="PANTHER" id="PTHR43525">
    <property type="entry name" value="PROTEIN MALY"/>
    <property type="match status" value="1"/>
</dbReference>
<dbReference type="SUPFAM" id="SSF53383">
    <property type="entry name" value="PLP-dependent transferases"/>
    <property type="match status" value="1"/>
</dbReference>
<evidence type="ECO:0000256" key="5">
    <source>
        <dbReference type="ARBA" id="ARBA00037974"/>
    </source>
</evidence>
<dbReference type="GO" id="GO:0047804">
    <property type="term" value="F:cysteine-S-conjugate beta-lyase activity"/>
    <property type="evidence" value="ECO:0007669"/>
    <property type="project" value="UniProtKB-EC"/>
</dbReference>
<dbReference type="PANTHER" id="PTHR43525:SF1">
    <property type="entry name" value="PROTEIN MALY"/>
    <property type="match status" value="1"/>
</dbReference>
<evidence type="ECO:0000256" key="2">
    <source>
        <dbReference type="ARBA" id="ARBA00012224"/>
    </source>
</evidence>
<dbReference type="InterPro" id="IPR015421">
    <property type="entry name" value="PyrdxlP-dep_Trfase_major"/>
</dbReference>
<protein>
    <recommendedName>
        <fullName evidence="2">cysteine-S-conjugate beta-lyase</fullName>
        <ecNumber evidence="2">4.4.1.13</ecNumber>
    </recommendedName>
</protein>
<feature type="non-terminal residue" evidence="7">
    <location>
        <position position="273"/>
    </location>
</feature>
<dbReference type="Pfam" id="PF00155">
    <property type="entry name" value="Aminotran_1_2"/>
    <property type="match status" value="1"/>
</dbReference>
<evidence type="ECO:0000256" key="4">
    <source>
        <dbReference type="ARBA" id="ARBA00023239"/>
    </source>
</evidence>
<evidence type="ECO:0000313" key="7">
    <source>
        <dbReference type="EMBL" id="GAG13643.1"/>
    </source>
</evidence>
<dbReference type="InterPro" id="IPR015424">
    <property type="entry name" value="PyrdxlP-dep_Trfase"/>
</dbReference>
<dbReference type="GO" id="GO:0030170">
    <property type="term" value="F:pyridoxal phosphate binding"/>
    <property type="evidence" value="ECO:0007669"/>
    <property type="project" value="InterPro"/>
</dbReference>
<comment type="similarity">
    <text evidence="5">Belongs to the class-II pyridoxal-phosphate-dependent aminotransferase family. MalY/PatB cystathionine beta-lyase subfamily.</text>
</comment>
<dbReference type="InterPro" id="IPR004839">
    <property type="entry name" value="Aminotransferase_I/II_large"/>
</dbReference>
<dbReference type="EMBL" id="BARS01021095">
    <property type="protein sequence ID" value="GAG13643.1"/>
    <property type="molecule type" value="Genomic_DNA"/>
</dbReference>
<comment type="caution">
    <text evidence="7">The sequence shown here is derived from an EMBL/GenBank/DDBJ whole genome shotgun (WGS) entry which is preliminary data.</text>
</comment>
<dbReference type="Gene3D" id="3.40.640.10">
    <property type="entry name" value="Type I PLP-dependent aspartate aminotransferase-like (Major domain)"/>
    <property type="match status" value="1"/>
</dbReference>
<dbReference type="InterPro" id="IPR015422">
    <property type="entry name" value="PyrdxlP-dep_Trfase_small"/>
</dbReference>
<reference evidence="7" key="1">
    <citation type="journal article" date="2014" name="Front. Microbiol.">
        <title>High frequency of phylogenetically diverse reductive dehalogenase-homologous genes in deep subseafloor sedimentary metagenomes.</title>
        <authorList>
            <person name="Kawai M."/>
            <person name="Futagami T."/>
            <person name="Toyoda A."/>
            <person name="Takaki Y."/>
            <person name="Nishi S."/>
            <person name="Hori S."/>
            <person name="Arai W."/>
            <person name="Tsubouchi T."/>
            <person name="Morono Y."/>
            <person name="Uchiyama I."/>
            <person name="Ito T."/>
            <person name="Fujiyama A."/>
            <person name="Inagaki F."/>
            <person name="Takami H."/>
        </authorList>
    </citation>
    <scope>NUCLEOTIDE SEQUENCE</scope>
    <source>
        <strain evidence="7">Expedition CK06-06</strain>
    </source>
</reference>
<dbReference type="EC" id="4.4.1.13" evidence="2"/>
<keyword evidence="3" id="KW-0663">Pyridoxal phosphate</keyword>
<keyword evidence="4" id="KW-0456">Lyase</keyword>
<name>X0VMD7_9ZZZZ</name>
<comment type="cofactor">
    <cofactor evidence="1">
        <name>pyridoxal 5'-phosphate</name>
        <dbReference type="ChEBI" id="CHEBI:597326"/>
    </cofactor>
</comment>
<dbReference type="InterPro" id="IPR051798">
    <property type="entry name" value="Class-II_PLP-Dep_Aminotrans"/>
</dbReference>
<accession>X0VMD7</accession>
<proteinExistence type="inferred from homology"/>
<organism evidence="7">
    <name type="scientific">marine sediment metagenome</name>
    <dbReference type="NCBI Taxonomy" id="412755"/>
    <lineage>
        <taxon>unclassified sequences</taxon>
        <taxon>metagenomes</taxon>
        <taxon>ecological metagenomes</taxon>
    </lineage>
</organism>
<dbReference type="AlphaFoldDB" id="X0VMD7"/>
<evidence type="ECO:0000256" key="1">
    <source>
        <dbReference type="ARBA" id="ARBA00001933"/>
    </source>
</evidence>
<feature type="domain" description="Aminotransferase class I/classII large" evidence="6">
    <location>
        <begin position="2"/>
        <end position="266"/>
    </location>
</feature>
<sequence length="273" mass="31645">SYNESIINWFSKRYNWEINKDWINYSPGVVPALSFITLSFSHPGDKIIVNSPAYRRFFEVITPNGRQVLNNPLLLKNGKYIIDFDDFEKKASDSRAKLFFLCNPHNPVGRVWSREEIIKLGKICIKNNIIIVSDEIHSDLIYKGYKHVVFASISEEFAQNSIILNSPSKTFNLAGLQTSIVIIPNKKYYEIYDNMISSLKVGRNNVFGLVALEAAYNFGEDWLKQLLEYLEENLKYLANFFKERVPKIKVIKPEGTYLVWLDCRQLALNDLEL</sequence>
<evidence type="ECO:0000259" key="6">
    <source>
        <dbReference type="Pfam" id="PF00155"/>
    </source>
</evidence>
<evidence type="ECO:0000256" key="3">
    <source>
        <dbReference type="ARBA" id="ARBA00022898"/>
    </source>
</evidence>
<dbReference type="CDD" id="cd00609">
    <property type="entry name" value="AAT_like"/>
    <property type="match status" value="1"/>
</dbReference>
<feature type="non-terminal residue" evidence="7">
    <location>
        <position position="1"/>
    </location>
</feature>
<gene>
    <name evidence="7" type="ORF">S01H1_33930</name>
</gene>
<dbReference type="Gene3D" id="3.90.1150.10">
    <property type="entry name" value="Aspartate Aminotransferase, domain 1"/>
    <property type="match status" value="1"/>
</dbReference>